<dbReference type="GO" id="GO:0000422">
    <property type="term" value="P:autophagy of mitochondrion"/>
    <property type="evidence" value="ECO:0007669"/>
    <property type="project" value="TreeGrafter"/>
</dbReference>
<dbReference type="GO" id="GO:0042594">
    <property type="term" value="P:response to starvation"/>
    <property type="evidence" value="ECO:0007669"/>
    <property type="project" value="TreeGrafter"/>
</dbReference>
<feature type="compositionally biased region" description="Low complexity" evidence="5">
    <location>
        <begin position="257"/>
        <end position="270"/>
    </location>
</feature>
<reference evidence="7 8" key="1">
    <citation type="journal article" date="2020" name="Cell">
        <title>Large-Scale Comparative Analyses of Tick Genomes Elucidate Their Genetic Diversity and Vector Capacities.</title>
        <authorList>
            <consortium name="Tick Genome and Microbiome Consortium (TIGMIC)"/>
            <person name="Jia N."/>
            <person name="Wang J."/>
            <person name="Shi W."/>
            <person name="Du L."/>
            <person name="Sun Y."/>
            <person name="Zhan W."/>
            <person name="Jiang J.F."/>
            <person name="Wang Q."/>
            <person name="Zhang B."/>
            <person name="Ji P."/>
            <person name="Bell-Sakyi L."/>
            <person name="Cui X.M."/>
            <person name="Yuan T.T."/>
            <person name="Jiang B.G."/>
            <person name="Yang W.F."/>
            <person name="Lam T.T."/>
            <person name="Chang Q.C."/>
            <person name="Ding S.J."/>
            <person name="Wang X.J."/>
            <person name="Zhu J.G."/>
            <person name="Ruan X.D."/>
            <person name="Zhao L."/>
            <person name="Wei J.T."/>
            <person name="Ye R.Z."/>
            <person name="Que T.C."/>
            <person name="Du C.H."/>
            <person name="Zhou Y.H."/>
            <person name="Cheng J.X."/>
            <person name="Dai P.F."/>
            <person name="Guo W.B."/>
            <person name="Han X.H."/>
            <person name="Huang E.J."/>
            <person name="Li L.F."/>
            <person name="Wei W."/>
            <person name="Gao Y.C."/>
            <person name="Liu J.Z."/>
            <person name="Shao H.Z."/>
            <person name="Wang X."/>
            <person name="Wang C.C."/>
            <person name="Yang T.C."/>
            <person name="Huo Q.B."/>
            <person name="Li W."/>
            <person name="Chen H.Y."/>
            <person name="Chen S.E."/>
            <person name="Zhou L.G."/>
            <person name="Ni X.B."/>
            <person name="Tian J.H."/>
            <person name="Sheng Y."/>
            <person name="Liu T."/>
            <person name="Pan Y.S."/>
            <person name="Xia L.Y."/>
            <person name="Li J."/>
            <person name="Zhao F."/>
            <person name="Cao W.C."/>
        </authorList>
    </citation>
    <scope>NUCLEOTIDE SEQUENCE [LARGE SCALE GENOMIC DNA]</scope>
    <source>
        <strain evidence="7">HaeL-2018</strain>
    </source>
</reference>
<dbReference type="SMART" id="SM00220">
    <property type="entry name" value="S_TKc"/>
    <property type="match status" value="1"/>
</dbReference>
<dbReference type="GO" id="GO:0010508">
    <property type="term" value="P:positive regulation of autophagy"/>
    <property type="evidence" value="ECO:0007669"/>
    <property type="project" value="TreeGrafter"/>
</dbReference>
<comment type="caution">
    <text evidence="7">The sequence shown here is derived from an EMBL/GenBank/DDBJ whole genome shotgun (WGS) entry which is preliminary data.</text>
</comment>
<feature type="compositionally biased region" description="Low complexity" evidence="5">
    <location>
        <begin position="221"/>
        <end position="236"/>
    </location>
</feature>
<keyword evidence="4" id="KW-0067">ATP-binding</keyword>
<evidence type="ECO:0000256" key="5">
    <source>
        <dbReference type="SAM" id="MobiDB-lite"/>
    </source>
</evidence>
<dbReference type="Proteomes" id="UP000821853">
    <property type="component" value="Unassembled WGS sequence"/>
</dbReference>
<dbReference type="OMA" id="CGIHKSG"/>
<evidence type="ECO:0000313" key="8">
    <source>
        <dbReference type="Proteomes" id="UP000821853"/>
    </source>
</evidence>
<dbReference type="GO" id="GO:0005829">
    <property type="term" value="C:cytosol"/>
    <property type="evidence" value="ECO:0007669"/>
    <property type="project" value="TreeGrafter"/>
</dbReference>
<dbReference type="VEuPathDB" id="VectorBase:HLOH_057425"/>
<name>A0A9J6H8Z5_HAELO</name>
<dbReference type="GO" id="GO:0005524">
    <property type="term" value="F:ATP binding"/>
    <property type="evidence" value="ECO:0007669"/>
    <property type="project" value="UniProtKB-KW"/>
</dbReference>
<dbReference type="GO" id="GO:0000045">
    <property type="term" value="P:autophagosome assembly"/>
    <property type="evidence" value="ECO:0007669"/>
    <property type="project" value="TreeGrafter"/>
</dbReference>
<dbReference type="EMBL" id="JABSTR010000994">
    <property type="protein sequence ID" value="KAH9383221.1"/>
    <property type="molecule type" value="Genomic_DNA"/>
</dbReference>
<dbReference type="GO" id="GO:0034727">
    <property type="term" value="P:piecemeal microautophagy of the nucleus"/>
    <property type="evidence" value="ECO:0007669"/>
    <property type="project" value="TreeGrafter"/>
</dbReference>
<dbReference type="InterPro" id="IPR045269">
    <property type="entry name" value="Atg1-like"/>
</dbReference>
<dbReference type="OrthoDB" id="346907at2759"/>
<dbReference type="InterPro" id="IPR000719">
    <property type="entry name" value="Prot_kinase_dom"/>
</dbReference>
<proteinExistence type="predicted"/>
<accession>A0A9J6H8Z5</accession>
<dbReference type="SUPFAM" id="SSF56112">
    <property type="entry name" value="Protein kinase-like (PK-like)"/>
    <property type="match status" value="1"/>
</dbReference>
<dbReference type="PROSITE" id="PS00108">
    <property type="entry name" value="PROTEIN_KINASE_ST"/>
    <property type="match status" value="1"/>
</dbReference>
<dbReference type="Pfam" id="PF00069">
    <property type="entry name" value="Pkinase"/>
    <property type="match status" value="1"/>
</dbReference>
<feature type="region of interest" description="Disordered" evidence="5">
    <location>
        <begin position="196"/>
        <end position="439"/>
    </location>
</feature>
<dbReference type="InterPro" id="IPR011009">
    <property type="entry name" value="Kinase-like_dom_sf"/>
</dbReference>
<dbReference type="GO" id="GO:0005776">
    <property type="term" value="C:autophagosome"/>
    <property type="evidence" value="ECO:0007669"/>
    <property type="project" value="TreeGrafter"/>
</dbReference>
<sequence>MWHFCIPSNVDLSLSFPSQYCNGGDLAEYLLAGAMRALNAKGIVHRDLKPQNILLCHAPRPKPAPADITLKIADFGFARFLQDGVMAATLCGSPMYMAPEVIMSLQYDAKADLWSIGTIVFQCLTGSAPFKAQTPQALKQFYEKAANLAPRIPSGTSRELHDLLSRLLKRNAKDRMDFDEFFSHPFLKRVAKLSSPMPVPSRRSVTPPDAVGGAGGGGGAVAPPAAGWGSPLSGQLPPSPQGWCGEDLGGSGATQQAAAAAAKSASSSSSPEDQDFVIVPASIGEDQPSGDAAGGGPRWSSEDSGSTPAKKMASGGAASPPGSHEGSPRPSYLPVQQQPEPVPPPRQRVPSGPRTEPVPGAASPTGVPSSPRLMQLERKDSLGSNSSDLGRRTPDFSNLSPPSVQFHIGTPPGGGRRRHLSGGTPPRIRHSIPIATSGSPLRRHMCGMAGNVNQLAMLNGNTQQQHQLPPILGSPLAGAGGTTDPAAGGFNIAGLRGAALANRAMTLPEMRRDSSTGSDTVDCGIHKSGSAGGRLYDHGAFLRGANLASEQAALGSYSPPGSMGALFPGSGDWGGRLGSPGTVAPCCFPFGTSPPTGEPPNFVPPPELPQETLLDRDHNETLAKLHFIDALVGCIVELARSKAEPLAAALTESTYWRQCCSSPEEQVARALGEGHRRAEQLVLYVRAVQLLASALHLARDQTARGRLRPSSSRTLHACMERCRRLSQQGVLQSSASAAAPPLTADRLLYNYAIDMCQTAAMGELYVHTEEHTGNFEGNCGPTNRAGRQSQPPSQRQGTTLSPTSFTHHTGCCRYSNSGWELTVVVLIGPQCFRRYQTAQILLHSLAQQVENESDRTLLNRYKDAVEKRLYVLQSEGLVYAYDST</sequence>
<dbReference type="GO" id="GO:0061709">
    <property type="term" value="P:reticulophagy"/>
    <property type="evidence" value="ECO:0007669"/>
    <property type="project" value="TreeGrafter"/>
</dbReference>
<evidence type="ECO:0000256" key="3">
    <source>
        <dbReference type="ARBA" id="ARBA00022777"/>
    </source>
</evidence>
<dbReference type="PROSITE" id="PS50011">
    <property type="entry name" value="PROTEIN_KINASE_DOM"/>
    <property type="match status" value="1"/>
</dbReference>
<dbReference type="PANTHER" id="PTHR24348:SF22">
    <property type="entry name" value="NON-SPECIFIC SERINE_THREONINE PROTEIN KINASE"/>
    <property type="match status" value="1"/>
</dbReference>
<feature type="compositionally biased region" description="Low complexity" evidence="5">
    <location>
        <begin position="196"/>
        <end position="211"/>
    </location>
</feature>
<keyword evidence="2" id="KW-0547">Nucleotide-binding</keyword>
<dbReference type="GO" id="GO:0048675">
    <property type="term" value="P:axon extension"/>
    <property type="evidence" value="ECO:0007669"/>
    <property type="project" value="TreeGrafter"/>
</dbReference>
<dbReference type="GO" id="GO:0034045">
    <property type="term" value="C:phagophore assembly site membrane"/>
    <property type="evidence" value="ECO:0007669"/>
    <property type="project" value="TreeGrafter"/>
</dbReference>
<dbReference type="PANTHER" id="PTHR24348">
    <property type="entry name" value="SERINE/THREONINE-PROTEIN KINASE UNC-51-RELATED"/>
    <property type="match status" value="1"/>
</dbReference>
<evidence type="ECO:0000256" key="4">
    <source>
        <dbReference type="ARBA" id="ARBA00022840"/>
    </source>
</evidence>
<gene>
    <name evidence="7" type="ORF">HPB48_024056</name>
</gene>
<keyword evidence="3" id="KW-0418">Kinase</keyword>
<dbReference type="Gene3D" id="1.10.510.10">
    <property type="entry name" value="Transferase(Phosphotransferase) domain 1"/>
    <property type="match status" value="1"/>
</dbReference>
<evidence type="ECO:0000256" key="1">
    <source>
        <dbReference type="ARBA" id="ARBA00022679"/>
    </source>
</evidence>
<feature type="compositionally biased region" description="Polar residues" evidence="5">
    <location>
        <begin position="785"/>
        <end position="802"/>
    </location>
</feature>
<evidence type="ECO:0000256" key="2">
    <source>
        <dbReference type="ARBA" id="ARBA00022741"/>
    </source>
</evidence>
<dbReference type="AlphaFoldDB" id="A0A9J6H8Z5"/>
<evidence type="ECO:0000313" key="7">
    <source>
        <dbReference type="EMBL" id="KAH9383221.1"/>
    </source>
</evidence>
<protein>
    <recommendedName>
        <fullName evidence="6">Protein kinase domain-containing protein</fullName>
    </recommendedName>
</protein>
<organism evidence="7 8">
    <name type="scientific">Haemaphysalis longicornis</name>
    <name type="common">Bush tick</name>
    <dbReference type="NCBI Taxonomy" id="44386"/>
    <lineage>
        <taxon>Eukaryota</taxon>
        <taxon>Metazoa</taxon>
        <taxon>Ecdysozoa</taxon>
        <taxon>Arthropoda</taxon>
        <taxon>Chelicerata</taxon>
        <taxon>Arachnida</taxon>
        <taxon>Acari</taxon>
        <taxon>Parasitiformes</taxon>
        <taxon>Ixodida</taxon>
        <taxon>Ixodoidea</taxon>
        <taxon>Ixodidae</taxon>
        <taxon>Haemaphysalinae</taxon>
        <taxon>Haemaphysalis</taxon>
    </lineage>
</organism>
<feature type="domain" description="Protein kinase" evidence="6">
    <location>
        <begin position="1"/>
        <end position="187"/>
    </location>
</feature>
<keyword evidence="1" id="KW-0808">Transferase</keyword>
<feature type="region of interest" description="Disordered" evidence="5">
    <location>
        <begin position="775"/>
        <end position="802"/>
    </location>
</feature>
<dbReference type="InterPro" id="IPR008271">
    <property type="entry name" value="Ser/Thr_kinase_AS"/>
</dbReference>
<dbReference type="FunFam" id="1.10.510.10:FF:000493">
    <property type="entry name" value="serine/threonine-protein kinase unc-51 isoform X2"/>
    <property type="match status" value="1"/>
</dbReference>
<keyword evidence="8" id="KW-1185">Reference proteome</keyword>
<dbReference type="GO" id="GO:0004674">
    <property type="term" value="F:protein serine/threonine kinase activity"/>
    <property type="evidence" value="ECO:0007669"/>
    <property type="project" value="InterPro"/>
</dbReference>
<evidence type="ECO:0000259" key="6">
    <source>
        <dbReference type="PROSITE" id="PS50011"/>
    </source>
</evidence>